<dbReference type="InterPro" id="IPR010497">
    <property type="entry name" value="Epoxide_hydro_N"/>
</dbReference>
<evidence type="ECO:0000256" key="2">
    <source>
        <dbReference type="ARBA" id="ARBA00022797"/>
    </source>
</evidence>
<reference evidence="6" key="2">
    <citation type="submission" date="2023-01" db="EMBL/GenBank/DDBJ databases">
        <authorList>
            <person name="Petersen C."/>
        </authorList>
    </citation>
    <scope>NUCLEOTIDE SEQUENCE</scope>
    <source>
        <strain evidence="6">IBT 17514</strain>
    </source>
</reference>
<evidence type="ECO:0000259" key="5">
    <source>
        <dbReference type="Pfam" id="PF06441"/>
    </source>
</evidence>
<evidence type="ECO:0000256" key="3">
    <source>
        <dbReference type="ARBA" id="ARBA00022801"/>
    </source>
</evidence>
<reference evidence="6" key="1">
    <citation type="journal article" date="2023" name="IMA Fungus">
        <title>Comparative genomic study of the Penicillium genus elucidates a diverse pangenome and 15 lateral gene transfer events.</title>
        <authorList>
            <person name="Petersen C."/>
            <person name="Sorensen T."/>
            <person name="Nielsen M.R."/>
            <person name="Sondergaard T.E."/>
            <person name="Sorensen J.L."/>
            <person name="Fitzpatrick D.A."/>
            <person name="Frisvad J.C."/>
            <person name="Nielsen K.L."/>
        </authorList>
    </citation>
    <scope>NUCLEOTIDE SEQUENCE</scope>
    <source>
        <strain evidence="6">IBT 17514</strain>
    </source>
</reference>
<keyword evidence="7" id="KW-1185">Reference proteome</keyword>
<sequence length="268" mass="30087">MLPLSTLRLPFGLLLTLVGVVSVMAKEYFNLQSFRIDLSAKVPRMIQQIRETQLPNDPIYIDTGTASGMALSDLKSFQKEWLTQFDWNEEEKTMNNQYTAEIENLTIHFIHQKSGVADAIPLLLLHGWPGSFLEFIPLIDNLTETAQTKSGKSVSFDVIVPSLPGFDFSSTPSIEWTVQDTSPVFNTLMTEVLQYERYALFGTDWGSGIGYDIHRGPLAFIPFYPLSLSELAAENITLTTLEDFDEEVTTTWSNSGTGYFSEQTTKVS</sequence>
<keyword evidence="4" id="KW-0732">Signal</keyword>
<protein>
    <submittedName>
        <fullName evidence="6">Alpha/beta-hydrolase</fullName>
    </submittedName>
</protein>
<name>A0AAD6HBL7_9EURO</name>
<dbReference type="GO" id="GO:0004301">
    <property type="term" value="F:epoxide hydrolase activity"/>
    <property type="evidence" value="ECO:0007669"/>
    <property type="project" value="TreeGrafter"/>
</dbReference>
<dbReference type="GO" id="GO:0097176">
    <property type="term" value="P:epoxide metabolic process"/>
    <property type="evidence" value="ECO:0007669"/>
    <property type="project" value="TreeGrafter"/>
</dbReference>
<dbReference type="PANTHER" id="PTHR21661">
    <property type="entry name" value="EPOXIDE HYDROLASE 1-RELATED"/>
    <property type="match status" value="1"/>
</dbReference>
<feature type="domain" description="Epoxide hydrolase N-terminal" evidence="5">
    <location>
        <begin position="32"/>
        <end position="135"/>
    </location>
</feature>
<feature type="signal peptide" evidence="4">
    <location>
        <begin position="1"/>
        <end position="25"/>
    </location>
</feature>
<evidence type="ECO:0000256" key="4">
    <source>
        <dbReference type="SAM" id="SignalP"/>
    </source>
</evidence>
<evidence type="ECO:0000313" key="6">
    <source>
        <dbReference type="EMBL" id="KAJ5703964.1"/>
    </source>
</evidence>
<proteinExistence type="inferred from homology"/>
<feature type="chain" id="PRO_5042118325" evidence="4">
    <location>
        <begin position="26"/>
        <end position="268"/>
    </location>
</feature>
<dbReference type="Gene3D" id="3.40.50.1820">
    <property type="entry name" value="alpha/beta hydrolase"/>
    <property type="match status" value="1"/>
</dbReference>
<keyword evidence="3" id="KW-0378">Hydrolase</keyword>
<dbReference type="EMBL" id="JAQJAN010000020">
    <property type="protein sequence ID" value="KAJ5703964.1"/>
    <property type="molecule type" value="Genomic_DNA"/>
</dbReference>
<evidence type="ECO:0000256" key="1">
    <source>
        <dbReference type="ARBA" id="ARBA00010088"/>
    </source>
</evidence>
<dbReference type="GO" id="GO:0072330">
    <property type="term" value="P:monocarboxylic acid biosynthetic process"/>
    <property type="evidence" value="ECO:0007669"/>
    <property type="project" value="UniProtKB-ARBA"/>
</dbReference>
<gene>
    <name evidence="6" type="ORF">N7493_011102</name>
</gene>
<dbReference type="InterPro" id="IPR000639">
    <property type="entry name" value="Epox_hydrolase-like"/>
</dbReference>
<dbReference type="AlphaFoldDB" id="A0AAD6HBL7"/>
<comment type="caution">
    <text evidence="6">The sequence shown here is derived from an EMBL/GenBank/DDBJ whole genome shotgun (WGS) entry which is preliminary data.</text>
</comment>
<evidence type="ECO:0000313" key="7">
    <source>
        <dbReference type="Proteomes" id="UP001215712"/>
    </source>
</evidence>
<dbReference type="PANTHER" id="PTHR21661:SF35">
    <property type="entry name" value="EPOXIDE HYDROLASE"/>
    <property type="match status" value="1"/>
</dbReference>
<dbReference type="InterPro" id="IPR029058">
    <property type="entry name" value="AB_hydrolase_fold"/>
</dbReference>
<dbReference type="Pfam" id="PF06441">
    <property type="entry name" value="EHN"/>
    <property type="match status" value="1"/>
</dbReference>
<dbReference type="Proteomes" id="UP001215712">
    <property type="component" value="Unassembled WGS sequence"/>
</dbReference>
<dbReference type="PRINTS" id="PR00412">
    <property type="entry name" value="EPOXHYDRLASE"/>
</dbReference>
<accession>A0AAD6HBL7</accession>
<dbReference type="SUPFAM" id="SSF53474">
    <property type="entry name" value="alpha/beta-Hydrolases"/>
    <property type="match status" value="1"/>
</dbReference>
<organism evidence="6 7">
    <name type="scientific">Penicillium malachiteum</name>
    <dbReference type="NCBI Taxonomy" id="1324776"/>
    <lineage>
        <taxon>Eukaryota</taxon>
        <taxon>Fungi</taxon>
        <taxon>Dikarya</taxon>
        <taxon>Ascomycota</taxon>
        <taxon>Pezizomycotina</taxon>
        <taxon>Eurotiomycetes</taxon>
        <taxon>Eurotiomycetidae</taxon>
        <taxon>Eurotiales</taxon>
        <taxon>Aspergillaceae</taxon>
        <taxon>Penicillium</taxon>
    </lineage>
</organism>
<comment type="similarity">
    <text evidence="1">Belongs to the peptidase S33 family.</text>
</comment>
<dbReference type="GO" id="GO:0017000">
    <property type="term" value="P:antibiotic biosynthetic process"/>
    <property type="evidence" value="ECO:0007669"/>
    <property type="project" value="UniProtKB-ARBA"/>
</dbReference>
<keyword evidence="2" id="KW-0058">Aromatic hydrocarbons catabolism</keyword>